<sequence length="151" mass="17017">MTEAPSPTTIHHVTGDQLTAQQVHDVWRIRDAVFAVEQRCDEVDVDGRDLLASTTHLWLADDDGITSYLRSFVEHDVRHVGRVCTRRDARGRGLSGRLVAECTRLWGTAALELNAQAHLEQWYGQHGYVRSGENFMEAGIDHVPMVRAAER</sequence>
<evidence type="ECO:0000313" key="3">
    <source>
        <dbReference type="Proteomes" id="UP000265581"/>
    </source>
</evidence>
<keyword evidence="2" id="KW-0808">Transferase</keyword>
<dbReference type="RefSeq" id="WP_119704318.1">
    <property type="nucleotide sequence ID" value="NZ_JBHSOI010000002.1"/>
</dbReference>
<evidence type="ECO:0000313" key="2">
    <source>
        <dbReference type="EMBL" id="REK69719.1"/>
    </source>
</evidence>
<dbReference type="SUPFAM" id="SSF55729">
    <property type="entry name" value="Acyl-CoA N-acyltransferases (Nat)"/>
    <property type="match status" value="1"/>
</dbReference>
<accession>A0A371P193</accession>
<dbReference type="PROSITE" id="PS51186">
    <property type="entry name" value="GNAT"/>
    <property type="match status" value="1"/>
</dbReference>
<dbReference type="AlphaFoldDB" id="A0A371P193"/>
<protein>
    <submittedName>
        <fullName evidence="2">GNAT family N-acetyltransferase</fullName>
    </submittedName>
</protein>
<proteinExistence type="predicted"/>
<name>A0A371P193_9ACTN</name>
<feature type="domain" description="N-acetyltransferase" evidence="1">
    <location>
        <begin position="13"/>
        <end position="150"/>
    </location>
</feature>
<dbReference type="InterPro" id="IPR016181">
    <property type="entry name" value="Acyl_CoA_acyltransferase"/>
</dbReference>
<dbReference type="Gene3D" id="3.40.630.30">
    <property type="match status" value="1"/>
</dbReference>
<dbReference type="OrthoDB" id="9796171at2"/>
<comment type="caution">
    <text evidence="2">The sequence shown here is derived from an EMBL/GenBank/DDBJ whole genome shotgun (WGS) entry which is preliminary data.</text>
</comment>
<evidence type="ECO:0000259" key="1">
    <source>
        <dbReference type="PROSITE" id="PS51186"/>
    </source>
</evidence>
<reference evidence="2 3" key="1">
    <citation type="submission" date="2018-08" db="EMBL/GenBank/DDBJ databases">
        <title>Aeromicrobium sp. M2KJ-4, whole genome shotgun sequence.</title>
        <authorList>
            <person name="Tuo L."/>
        </authorList>
    </citation>
    <scope>NUCLEOTIDE SEQUENCE [LARGE SCALE GENOMIC DNA]</scope>
    <source>
        <strain evidence="2 3">M2KJ-4</strain>
    </source>
</reference>
<dbReference type="InterPro" id="IPR000182">
    <property type="entry name" value="GNAT_dom"/>
</dbReference>
<keyword evidence="3" id="KW-1185">Reference proteome</keyword>
<gene>
    <name evidence="2" type="ORF">DX116_10975</name>
</gene>
<dbReference type="Proteomes" id="UP000265581">
    <property type="component" value="Unassembled WGS sequence"/>
</dbReference>
<dbReference type="GO" id="GO:0016747">
    <property type="term" value="F:acyltransferase activity, transferring groups other than amino-acyl groups"/>
    <property type="evidence" value="ECO:0007669"/>
    <property type="project" value="InterPro"/>
</dbReference>
<dbReference type="Pfam" id="PF13673">
    <property type="entry name" value="Acetyltransf_10"/>
    <property type="match status" value="1"/>
</dbReference>
<organism evidence="2 3">
    <name type="scientific">Aeromicrobium endophyticum</name>
    <dbReference type="NCBI Taxonomy" id="2292704"/>
    <lineage>
        <taxon>Bacteria</taxon>
        <taxon>Bacillati</taxon>
        <taxon>Actinomycetota</taxon>
        <taxon>Actinomycetes</taxon>
        <taxon>Propionibacteriales</taxon>
        <taxon>Nocardioidaceae</taxon>
        <taxon>Aeromicrobium</taxon>
    </lineage>
</organism>
<dbReference type="EMBL" id="QUBR01000002">
    <property type="protein sequence ID" value="REK69719.1"/>
    <property type="molecule type" value="Genomic_DNA"/>
</dbReference>